<dbReference type="Proteomes" id="UP000539313">
    <property type="component" value="Unassembled WGS sequence"/>
</dbReference>
<evidence type="ECO:0000313" key="2">
    <source>
        <dbReference type="Proteomes" id="UP000539313"/>
    </source>
</evidence>
<sequence>MDDAAFLLEWLLEQEVNALLRVDPPRGSRPWTFHASGGPLAGRWVRVDADSAEECVRRAWKALRKAGVEVP</sequence>
<dbReference type="EMBL" id="JACJII010000001">
    <property type="protein sequence ID" value="MBA9001345.1"/>
    <property type="molecule type" value="Genomic_DNA"/>
</dbReference>
<protein>
    <submittedName>
        <fullName evidence="1">Uncharacterized protein</fullName>
    </submittedName>
</protein>
<dbReference type="AlphaFoldDB" id="A0A7W3MT01"/>
<reference evidence="1 2" key="1">
    <citation type="submission" date="2020-08" db="EMBL/GenBank/DDBJ databases">
        <title>Sequencing the genomes of 1000 actinobacteria strains.</title>
        <authorList>
            <person name="Klenk H.-P."/>
        </authorList>
    </citation>
    <scope>NUCLEOTIDE SEQUENCE [LARGE SCALE GENOMIC DNA]</scope>
    <source>
        <strain evidence="1 2">DSM 45823</strain>
    </source>
</reference>
<name>A0A7W3MT01_9ACTN</name>
<organism evidence="1 2">
    <name type="scientific">Thermomonospora cellulosilytica</name>
    <dbReference type="NCBI Taxonomy" id="1411118"/>
    <lineage>
        <taxon>Bacteria</taxon>
        <taxon>Bacillati</taxon>
        <taxon>Actinomycetota</taxon>
        <taxon>Actinomycetes</taxon>
        <taxon>Streptosporangiales</taxon>
        <taxon>Thermomonosporaceae</taxon>
        <taxon>Thermomonospora</taxon>
    </lineage>
</organism>
<gene>
    <name evidence="1" type="ORF">HNR21_000227</name>
</gene>
<accession>A0A7W3MT01</accession>
<dbReference type="RefSeq" id="WP_182703682.1">
    <property type="nucleotide sequence ID" value="NZ_JACJII010000001.1"/>
</dbReference>
<comment type="caution">
    <text evidence="1">The sequence shown here is derived from an EMBL/GenBank/DDBJ whole genome shotgun (WGS) entry which is preliminary data.</text>
</comment>
<evidence type="ECO:0000313" key="1">
    <source>
        <dbReference type="EMBL" id="MBA9001345.1"/>
    </source>
</evidence>
<keyword evidence="2" id="KW-1185">Reference proteome</keyword>
<proteinExistence type="predicted"/>